<dbReference type="PANTHER" id="PTHR36439:SF1">
    <property type="entry name" value="DUF1697 DOMAIN-CONTAINING PROTEIN"/>
    <property type="match status" value="1"/>
</dbReference>
<organism evidence="1 2">
    <name type="scientific">Nitratireductor aestuarii</name>
    <dbReference type="NCBI Taxonomy" id="1735103"/>
    <lineage>
        <taxon>Bacteria</taxon>
        <taxon>Pseudomonadati</taxon>
        <taxon>Pseudomonadota</taxon>
        <taxon>Alphaproteobacteria</taxon>
        <taxon>Hyphomicrobiales</taxon>
        <taxon>Phyllobacteriaceae</taxon>
        <taxon>Nitratireductor</taxon>
    </lineage>
</organism>
<dbReference type="Gene3D" id="3.30.70.1280">
    <property type="entry name" value="SP0830-like domains"/>
    <property type="match status" value="1"/>
</dbReference>
<gene>
    <name evidence="1" type="ORF">GCM10011385_24010</name>
</gene>
<reference evidence="1" key="2">
    <citation type="submission" date="2020-09" db="EMBL/GenBank/DDBJ databases">
        <authorList>
            <person name="Sun Q."/>
            <person name="Zhou Y."/>
        </authorList>
    </citation>
    <scope>NUCLEOTIDE SEQUENCE</scope>
    <source>
        <strain evidence="1">CGMCC 1.15320</strain>
    </source>
</reference>
<evidence type="ECO:0008006" key="3">
    <source>
        <dbReference type="Google" id="ProtNLM"/>
    </source>
</evidence>
<sequence length="182" mass="20031">MTSSAYVILFRGVGGATQLPVKQLRTVLAEGNFGHVSTYINSGNAVLSSELDEPGVAERVAAIVRKEMGFEKHVLVRSHQDWQGAISGNPFPDAVAEPTKLHLYALEREPDPEAIQKLTEKATGTERFTVQGRFLYLHTPDGMGRSLFAPKIEPTLKLAGTARNWRTVLALEEMMRKIASLD</sequence>
<dbReference type="Proteomes" id="UP000636264">
    <property type="component" value="Unassembled WGS sequence"/>
</dbReference>
<name>A0A916W5Z0_9HYPH</name>
<dbReference type="AlphaFoldDB" id="A0A916W5Z0"/>
<reference evidence="1" key="1">
    <citation type="journal article" date="2014" name="Int. J. Syst. Evol. Microbiol.">
        <title>Complete genome sequence of Corynebacterium casei LMG S-19264T (=DSM 44701T), isolated from a smear-ripened cheese.</title>
        <authorList>
            <consortium name="US DOE Joint Genome Institute (JGI-PGF)"/>
            <person name="Walter F."/>
            <person name="Albersmeier A."/>
            <person name="Kalinowski J."/>
            <person name="Ruckert C."/>
        </authorList>
    </citation>
    <scope>NUCLEOTIDE SEQUENCE</scope>
    <source>
        <strain evidence="1">CGMCC 1.15320</strain>
    </source>
</reference>
<accession>A0A916W5Z0</accession>
<evidence type="ECO:0000313" key="2">
    <source>
        <dbReference type="Proteomes" id="UP000636264"/>
    </source>
</evidence>
<dbReference type="EMBL" id="BMIF01000007">
    <property type="protein sequence ID" value="GGA69415.1"/>
    <property type="molecule type" value="Genomic_DNA"/>
</dbReference>
<keyword evidence="2" id="KW-1185">Reference proteome</keyword>
<dbReference type="Pfam" id="PF08002">
    <property type="entry name" value="DUF1697"/>
    <property type="match status" value="1"/>
</dbReference>
<comment type="caution">
    <text evidence="1">The sequence shown here is derived from an EMBL/GenBank/DDBJ whole genome shotgun (WGS) entry which is preliminary data.</text>
</comment>
<dbReference type="SUPFAM" id="SSF160379">
    <property type="entry name" value="SP0830-like"/>
    <property type="match status" value="1"/>
</dbReference>
<dbReference type="PANTHER" id="PTHR36439">
    <property type="entry name" value="BLL4334 PROTEIN"/>
    <property type="match status" value="1"/>
</dbReference>
<proteinExistence type="predicted"/>
<evidence type="ECO:0000313" key="1">
    <source>
        <dbReference type="EMBL" id="GGA69415.1"/>
    </source>
</evidence>
<dbReference type="PIRSF" id="PIRSF008502">
    <property type="entry name" value="UCP008502"/>
    <property type="match status" value="1"/>
</dbReference>
<protein>
    <recommendedName>
        <fullName evidence="3">DUF1697 domain-containing protein</fullName>
    </recommendedName>
</protein>
<dbReference type="InterPro" id="IPR012545">
    <property type="entry name" value="DUF1697"/>
</dbReference>
<dbReference type="RefSeq" id="WP_188721315.1">
    <property type="nucleotide sequence ID" value="NZ_BMIF01000007.1"/>
</dbReference>